<evidence type="ECO:0000259" key="3">
    <source>
        <dbReference type="SMART" id="SM00062"/>
    </source>
</evidence>
<evidence type="ECO:0000256" key="1">
    <source>
        <dbReference type="ARBA" id="ARBA00010333"/>
    </source>
</evidence>
<dbReference type="SUPFAM" id="SSF53850">
    <property type="entry name" value="Periplasmic binding protein-like II"/>
    <property type="match status" value="1"/>
</dbReference>
<dbReference type="Pfam" id="PF00497">
    <property type="entry name" value="SBP_bac_3"/>
    <property type="match status" value="1"/>
</dbReference>
<accession>A0ABU9U5G2</accession>
<comment type="similarity">
    <text evidence="1">Belongs to the bacterial solute-binding protein 3 family.</text>
</comment>
<evidence type="ECO:0000313" key="5">
    <source>
        <dbReference type="Proteomes" id="UP001388366"/>
    </source>
</evidence>
<evidence type="ECO:0000313" key="4">
    <source>
        <dbReference type="EMBL" id="MEM5552264.1"/>
    </source>
</evidence>
<reference evidence="4 5" key="1">
    <citation type="submission" date="2024-03" db="EMBL/GenBank/DDBJ databases">
        <title>Community enrichment and isolation of bacterial strains for fucoidan degradation.</title>
        <authorList>
            <person name="Sichert A."/>
        </authorList>
    </citation>
    <scope>NUCLEOTIDE SEQUENCE [LARGE SCALE GENOMIC DNA]</scope>
    <source>
        <strain evidence="4 5">AS81</strain>
    </source>
</reference>
<gene>
    <name evidence="4" type="ORF">WNY63_16185</name>
</gene>
<dbReference type="Gene3D" id="3.40.190.10">
    <property type="entry name" value="Periplasmic binding protein-like II"/>
    <property type="match status" value="2"/>
</dbReference>
<organism evidence="4 5">
    <name type="scientific">Pseudoalteromonas neustonica</name>
    <dbReference type="NCBI Taxonomy" id="1840331"/>
    <lineage>
        <taxon>Bacteria</taxon>
        <taxon>Pseudomonadati</taxon>
        <taxon>Pseudomonadota</taxon>
        <taxon>Gammaproteobacteria</taxon>
        <taxon>Alteromonadales</taxon>
        <taxon>Pseudoalteromonadaceae</taxon>
        <taxon>Pseudoalteromonas</taxon>
    </lineage>
</organism>
<keyword evidence="2" id="KW-0732">Signal</keyword>
<dbReference type="PANTHER" id="PTHR35936:SF25">
    <property type="entry name" value="ABC TRANSPORTER SUBSTRATE-BINDING PROTEIN"/>
    <property type="match status" value="1"/>
</dbReference>
<feature type="domain" description="Solute-binding protein family 3/N-terminal" evidence="3">
    <location>
        <begin position="28"/>
        <end position="255"/>
    </location>
</feature>
<sequence length="264" mass="29774">MHLIDKILLLSLFALSFLMKVSAAPIPRLSLAVDHAPPYSQISEEGDITGAIVDIAEAIQARVPFKIELVACPFPRCLKMLEDGEVNAMGGLIRTVERQTQMHFLMPPYMILSSSFVFYGRHDSELAVQNYGDLYGKKVAVMRGAAHFKRFDQDKKLEKIEALSEKNAIDMLLKGRVDLVVAVEETAEHSMSVLNQPINKLKKMSYRYDDVIYGYFVLSRQFKNTPLAIEIEHHMKLLAQSGELTDLVAPYNLPPIEQPTLGFY</sequence>
<comment type="caution">
    <text evidence="4">The sequence shown here is derived from an EMBL/GenBank/DDBJ whole genome shotgun (WGS) entry which is preliminary data.</text>
</comment>
<dbReference type="InterPro" id="IPR001638">
    <property type="entry name" value="Solute-binding_3/MltF_N"/>
</dbReference>
<dbReference type="EMBL" id="JBBMQU010000034">
    <property type="protein sequence ID" value="MEM5552264.1"/>
    <property type="molecule type" value="Genomic_DNA"/>
</dbReference>
<dbReference type="RefSeq" id="WP_342884300.1">
    <property type="nucleotide sequence ID" value="NZ_JBBMQU010000034.1"/>
</dbReference>
<dbReference type="PANTHER" id="PTHR35936">
    <property type="entry name" value="MEMBRANE-BOUND LYTIC MUREIN TRANSGLYCOSYLASE F"/>
    <property type="match status" value="1"/>
</dbReference>
<protein>
    <submittedName>
        <fullName evidence="4">Transporter substrate-binding domain-containing protein</fullName>
    </submittedName>
</protein>
<keyword evidence="5" id="KW-1185">Reference proteome</keyword>
<proteinExistence type="inferred from homology"/>
<evidence type="ECO:0000256" key="2">
    <source>
        <dbReference type="ARBA" id="ARBA00022729"/>
    </source>
</evidence>
<dbReference type="SMART" id="SM00062">
    <property type="entry name" value="PBPb"/>
    <property type="match status" value="1"/>
</dbReference>
<name>A0ABU9U5G2_9GAMM</name>
<dbReference type="Proteomes" id="UP001388366">
    <property type="component" value="Unassembled WGS sequence"/>
</dbReference>